<dbReference type="Pfam" id="PF08318">
    <property type="entry name" value="COG4_m"/>
    <property type="match status" value="1"/>
</dbReference>
<dbReference type="Proteomes" id="UP000277204">
    <property type="component" value="Unassembled WGS sequence"/>
</dbReference>
<dbReference type="InterPro" id="IPR048682">
    <property type="entry name" value="COG4"/>
</dbReference>
<dbReference type="AlphaFoldDB" id="A0A183MV47"/>
<name>A0A183MV47_9TREM</name>
<protein>
    <submittedName>
        <fullName evidence="1">Uncharacterized protein</fullName>
    </submittedName>
</protein>
<dbReference type="PANTHER" id="PTHR24016:SF0">
    <property type="entry name" value="CONSERVED OLIGOMERIC GOLGI COMPLEX SUBUNIT 4"/>
    <property type="match status" value="1"/>
</dbReference>
<evidence type="ECO:0000313" key="2">
    <source>
        <dbReference type="Proteomes" id="UP000277204"/>
    </source>
</evidence>
<gene>
    <name evidence="1" type="ORF">SMRZ_LOCUS19922</name>
</gene>
<dbReference type="PANTHER" id="PTHR24016">
    <property type="entry name" value="CONSERVED OLIGOMERIC GOLGI COMPLEX SUBUNIT 4"/>
    <property type="match status" value="1"/>
</dbReference>
<dbReference type="InterPro" id="IPR013167">
    <property type="entry name" value="COG4_M"/>
</dbReference>
<reference evidence="1 2" key="1">
    <citation type="submission" date="2018-11" db="EMBL/GenBank/DDBJ databases">
        <authorList>
            <consortium name="Pathogen Informatics"/>
        </authorList>
    </citation>
    <scope>NUCLEOTIDE SEQUENCE [LARGE SCALE GENOMIC DNA]</scope>
    <source>
        <strain evidence="1 2">Zambia</strain>
    </source>
</reference>
<evidence type="ECO:0000313" key="1">
    <source>
        <dbReference type="EMBL" id="VDP33443.1"/>
    </source>
</evidence>
<proteinExistence type="predicted"/>
<keyword evidence="2" id="KW-1185">Reference proteome</keyword>
<sequence>MNSNVCTIDDFSELKDLVEKSHNVKNHVLNCVDKLSHIITVRNSAVGVKQCLIDSKLDEILSLVTNHDSNPGMELRNWLISHNIDIIIIKSKDNPDNNPLTTLDDSRQILVKMAIGKFDEYVSKRDEKNIVHLLKIFFLLGETNEGIRRFSTYLCSYISNKCEILITTYKSSSKSSEFASANLITEILEFVADTLKNNSMYVETYCGPGNIFGLVSSVHCVVDQYVKCVIERFYNYHHLDELCSVLKKLNSNSLNSKRHDSSAQSINRDKILDSNELGTDRVLIIEPIIVETLQIITCSELYLRFIQRRISIKILKINQSSFLFFLKEKSTEISKFFENSHLVRQVQDLLNKYLNLEQYYLYVTMIKALSSDEVDSSSNTWCFIDDVFFITKKSLVRSLSSGNVDTICAMVNHSCSMLIDLMVNDFLGNVIRTGFPSGWVQDAYSYVQNSVAVGKLDSSAKLLGVPYNTSYKKLIS</sequence>
<dbReference type="STRING" id="48269.A0A183MV47"/>
<accession>A0A183MV47</accession>
<dbReference type="EMBL" id="UZAI01018119">
    <property type="protein sequence ID" value="VDP33443.1"/>
    <property type="molecule type" value="Genomic_DNA"/>
</dbReference>
<organism evidence="1 2">
    <name type="scientific">Schistosoma margrebowiei</name>
    <dbReference type="NCBI Taxonomy" id="48269"/>
    <lineage>
        <taxon>Eukaryota</taxon>
        <taxon>Metazoa</taxon>
        <taxon>Spiralia</taxon>
        <taxon>Lophotrochozoa</taxon>
        <taxon>Platyhelminthes</taxon>
        <taxon>Trematoda</taxon>
        <taxon>Digenea</taxon>
        <taxon>Strigeidida</taxon>
        <taxon>Schistosomatoidea</taxon>
        <taxon>Schistosomatidae</taxon>
        <taxon>Schistosoma</taxon>
    </lineage>
</organism>
<dbReference type="SMART" id="SM00762">
    <property type="entry name" value="Cog4"/>
    <property type="match status" value="1"/>
</dbReference>